<evidence type="ECO:0000313" key="4">
    <source>
        <dbReference type="EMBL" id="GLP96631.1"/>
    </source>
</evidence>
<dbReference type="FunFam" id="3.40.50.720:FF:000084">
    <property type="entry name" value="Short-chain dehydrogenase reductase"/>
    <property type="match status" value="1"/>
</dbReference>
<dbReference type="RefSeq" id="WP_095503960.1">
    <property type="nucleotide sequence ID" value="NZ_BSNC01000005.1"/>
</dbReference>
<accession>A0AA37RX11</accession>
<dbReference type="SMART" id="SM00822">
    <property type="entry name" value="PKS_KR"/>
    <property type="match status" value="1"/>
</dbReference>
<protein>
    <submittedName>
        <fullName evidence="4">3-oxoacyl-ACP reductase</fullName>
    </submittedName>
</protein>
<dbReference type="PRINTS" id="PR00081">
    <property type="entry name" value="GDHRDH"/>
</dbReference>
<name>A0AA37RX11_9GAMM</name>
<dbReference type="InterPro" id="IPR036291">
    <property type="entry name" value="NAD(P)-bd_dom_sf"/>
</dbReference>
<evidence type="ECO:0000256" key="1">
    <source>
        <dbReference type="ARBA" id="ARBA00006484"/>
    </source>
</evidence>
<evidence type="ECO:0000256" key="2">
    <source>
        <dbReference type="RuleBase" id="RU000363"/>
    </source>
</evidence>
<gene>
    <name evidence="4" type="ORF">GCM10007895_19370</name>
</gene>
<dbReference type="InterPro" id="IPR020904">
    <property type="entry name" value="Sc_DH/Rdtase_CS"/>
</dbReference>
<comment type="caution">
    <text evidence="4">The sequence shown here is derived from an EMBL/GenBank/DDBJ whole genome shotgun (WGS) entry which is preliminary data.</text>
</comment>
<dbReference type="PROSITE" id="PS00061">
    <property type="entry name" value="ADH_SHORT"/>
    <property type="match status" value="1"/>
</dbReference>
<dbReference type="CDD" id="cd05233">
    <property type="entry name" value="SDR_c"/>
    <property type="match status" value="1"/>
</dbReference>
<dbReference type="Gene3D" id="3.40.50.720">
    <property type="entry name" value="NAD(P)-binding Rossmann-like Domain"/>
    <property type="match status" value="1"/>
</dbReference>
<dbReference type="InterPro" id="IPR057326">
    <property type="entry name" value="KR_dom"/>
</dbReference>
<dbReference type="PANTHER" id="PTHR42760:SF135">
    <property type="entry name" value="BLL7886 PROTEIN"/>
    <property type="match status" value="1"/>
</dbReference>
<dbReference type="GO" id="GO:0030497">
    <property type="term" value="P:fatty acid elongation"/>
    <property type="evidence" value="ECO:0007669"/>
    <property type="project" value="TreeGrafter"/>
</dbReference>
<keyword evidence="5" id="KW-1185">Reference proteome</keyword>
<dbReference type="AlphaFoldDB" id="A0AA37RX11"/>
<evidence type="ECO:0000313" key="5">
    <source>
        <dbReference type="Proteomes" id="UP001161422"/>
    </source>
</evidence>
<evidence type="ECO:0000259" key="3">
    <source>
        <dbReference type="SMART" id="SM00822"/>
    </source>
</evidence>
<dbReference type="PANTHER" id="PTHR42760">
    <property type="entry name" value="SHORT-CHAIN DEHYDROGENASES/REDUCTASES FAMILY MEMBER"/>
    <property type="match status" value="1"/>
</dbReference>
<dbReference type="SUPFAM" id="SSF51735">
    <property type="entry name" value="NAD(P)-binding Rossmann-fold domains"/>
    <property type="match status" value="1"/>
</dbReference>
<dbReference type="Pfam" id="PF00106">
    <property type="entry name" value="adh_short"/>
    <property type="match status" value="1"/>
</dbReference>
<comment type="similarity">
    <text evidence="1 2">Belongs to the short-chain dehydrogenases/reductases (SDR) family.</text>
</comment>
<dbReference type="EMBL" id="BSNC01000005">
    <property type="protein sequence ID" value="GLP96631.1"/>
    <property type="molecule type" value="Genomic_DNA"/>
</dbReference>
<feature type="domain" description="Ketoreductase" evidence="3">
    <location>
        <begin position="5"/>
        <end position="185"/>
    </location>
</feature>
<reference evidence="4" key="1">
    <citation type="journal article" date="2014" name="Int. J. Syst. Evol. Microbiol.">
        <title>Complete genome sequence of Corynebacterium casei LMG S-19264T (=DSM 44701T), isolated from a smear-ripened cheese.</title>
        <authorList>
            <consortium name="US DOE Joint Genome Institute (JGI-PGF)"/>
            <person name="Walter F."/>
            <person name="Albersmeier A."/>
            <person name="Kalinowski J."/>
            <person name="Ruckert C."/>
        </authorList>
    </citation>
    <scope>NUCLEOTIDE SEQUENCE</scope>
    <source>
        <strain evidence="4">NBRC 101628</strain>
    </source>
</reference>
<dbReference type="Proteomes" id="UP001161422">
    <property type="component" value="Unassembled WGS sequence"/>
</dbReference>
<organism evidence="4 5">
    <name type="scientific">Paraferrimonas sedimenticola</name>
    <dbReference type="NCBI Taxonomy" id="375674"/>
    <lineage>
        <taxon>Bacteria</taxon>
        <taxon>Pseudomonadati</taxon>
        <taxon>Pseudomonadota</taxon>
        <taxon>Gammaproteobacteria</taxon>
        <taxon>Alteromonadales</taxon>
        <taxon>Ferrimonadaceae</taxon>
        <taxon>Paraferrimonas</taxon>
    </lineage>
</organism>
<dbReference type="PRINTS" id="PR00080">
    <property type="entry name" value="SDRFAMILY"/>
</dbReference>
<reference evidence="4" key="2">
    <citation type="submission" date="2023-01" db="EMBL/GenBank/DDBJ databases">
        <title>Draft genome sequence of Paraferrimonas sedimenticola strain NBRC 101628.</title>
        <authorList>
            <person name="Sun Q."/>
            <person name="Mori K."/>
        </authorList>
    </citation>
    <scope>NUCLEOTIDE SEQUENCE</scope>
    <source>
        <strain evidence="4">NBRC 101628</strain>
    </source>
</reference>
<dbReference type="InterPro" id="IPR002347">
    <property type="entry name" value="SDR_fam"/>
</dbReference>
<proteinExistence type="inferred from homology"/>
<dbReference type="GO" id="GO:0016616">
    <property type="term" value="F:oxidoreductase activity, acting on the CH-OH group of donors, NAD or NADP as acceptor"/>
    <property type="evidence" value="ECO:0007669"/>
    <property type="project" value="TreeGrafter"/>
</dbReference>
<sequence>MSDNKTVLVTGASSGLGAQFCRALAADGFTVIAAARRIDKLQSICEEIRSAGGQAHPLALDVTDIDSFKAAVDQAETMAGDIHCLVNNAGSSISKKAIDMTPQDFDFVMDLNLKGPYFLSTELARRWMGKGIAGRIVNVGSVSDRKAIPGHTVYGTSKSAIARLSQQFAREWINKGICVNTLAPGYIKTELNAEFFDTPPGQALTATMPRKRVGVPSDLDKAIVYLCQPGQDFLTGQTLALDDGQCL</sequence>